<dbReference type="GO" id="GO:0019829">
    <property type="term" value="F:ATPase-coupled monoatomic cation transmembrane transporter activity"/>
    <property type="evidence" value="ECO:0007669"/>
    <property type="project" value="InterPro"/>
</dbReference>
<evidence type="ECO:0000256" key="3">
    <source>
        <dbReference type="ARBA" id="ARBA00022692"/>
    </source>
</evidence>
<dbReference type="SFLD" id="SFLDF00027">
    <property type="entry name" value="p-type_atpase"/>
    <property type="match status" value="1"/>
</dbReference>
<dbReference type="InterPro" id="IPR027256">
    <property type="entry name" value="P-typ_ATPase_IB"/>
</dbReference>
<dbReference type="EMBL" id="RDFA01000004">
    <property type="protein sequence ID" value="RXK48540.1"/>
    <property type="molecule type" value="Genomic_DNA"/>
</dbReference>
<dbReference type="InterPro" id="IPR044492">
    <property type="entry name" value="P_typ_ATPase_HD_dom"/>
</dbReference>
<keyword evidence="7" id="KW-1278">Translocase</keyword>
<feature type="transmembrane region" description="Helical" evidence="10">
    <location>
        <begin position="381"/>
        <end position="405"/>
    </location>
</feature>
<dbReference type="Pfam" id="PF00122">
    <property type="entry name" value="E1-E2_ATPase"/>
    <property type="match status" value="1"/>
</dbReference>
<evidence type="ECO:0000256" key="6">
    <source>
        <dbReference type="ARBA" id="ARBA00022840"/>
    </source>
</evidence>
<dbReference type="InterPro" id="IPR018303">
    <property type="entry name" value="ATPase_P-typ_P_site"/>
</dbReference>
<dbReference type="PROSITE" id="PS01229">
    <property type="entry name" value="COF_2"/>
    <property type="match status" value="1"/>
</dbReference>
<dbReference type="PRINTS" id="PR00119">
    <property type="entry name" value="CATATPASE"/>
</dbReference>
<comment type="subcellular location">
    <subcellularLocation>
        <location evidence="1">Membrane</location>
        <topology evidence="1">Multi-pass membrane protein</topology>
    </subcellularLocation>
</comment>
<dbReference type="PANTHER" id="PTHR48085">
    <property type="entry name" value="CADMIUM/ZINC-TRANSPORTING ATPASE HMA2-RELATED"/>
    <property type="match status" value="1"/>
</dbReference>
<keyword evidence="9 10" id="KW-0472">Membrane</keyword>
<proteinExistence type="inferred from homology"/>
<name>A0A498KUI2_9EURY</name>
<dbReference type="InterPro" id="IPR036412">
    <property type="entry name" value="HAD-like_sf"/>
</dbReference>
<dbReference type="OrthoDB" id="8588at2157"/>
<dbReference type="InterPro" id="IPR059000">
    <property type="entry name" value="ATPase_P-type_domA"/>
</dbReference>
<feature type="transmembrane region" description="Helical" evidence="10">
    <location>
        <begin position="140"/>
        <end position="159"/>
    </location>
</feature>
<sequence length="771" mass="79641">MSESTVDGDRGPGDGVRFRLEVPEMDCPSCAGKVENALDGVDAVTETDFSPATGVVTLTAASGAAREAAVEAVEGAGYEVTGAAEAGTERAGPAAAEPVWKTTRAKKTAASGALLLVALAVRFLPLGLDVTVFRPFGHSLFAADVLLLAAVAVGGEVIVRNGYYSARNLSLDIDFLMTVAILGATAVSLTTPERLLIEAASLAVLFNVSELLERHAVDRARNSLTELLELAPERALVRRDGDLTEVPAGEVAVGETVVVEPGEKVPLDGDVVAGESAVDEAPITGESVPVDKTVGDEVYAGSINESGYLEFEVTAGAEDTTLSRVIDLVEGAQERKTDREQFVDRFASYYTPVVVAVAILTATVPPLVLGWPGVEWLVNGITFLVIACPCAFVISTPVTVVSGVTSAARNGVLVKGGDHLEAMGEVDAVAVDKTGTLTTGDLGVTDVVPLNGNDDADVLRCARGLEARSEHPIAAAIVGHASAEGVTNGDRAVEDFESLTGQGVRAELGGATHYAGKPALFEDLGFDLGHVHFTTDAGELPADTRDQCERAGCLDLVEDTIPRLQAEGKTVILVGTDEEVEGLIAVSDTIRPNAARTVAALRDQGLTTVMLTGDNEGTARAVAGEVGVDDFRAGLLPEDKVAAIESLQAECGEVAMVGDGINDAPALATADVGVAMGAAGSDTAIETADVALLGDDLSRLPYLSKLSKRANGVIRQNIWGSLGVKAILAIGIPFGLVGVIHAVLIGDVGMTSAITGNAMRLARLQPEDFQD</sequence>
<dbReference type="AlphaFoldDB" id="A0A498KUI2"/>
<dbReference type="RefSeq" id="WP_129069378.1">
    <property type="nucleotide sequence ID" value="NZ_RDFA01000004.1"/>
</dbReference>
<dbReference type="Proteomes" id="UP000289691">
    <property type="component" value="Unassembled WGS sequence"/>
</dbReference>
<evidence type="ECO:0000256" key="9">
    <source>
        <dbReference type="ARBA" id="ARBA00023136"/>
    </source>
</evidence>
<evidence type="ECO:0000259" key="11">
    <source>
        <dbReference type="PROSITE" id="PS50846"/>
    </source>
</evidence>
<keyword evidence="4" id="KW-0479">Metal-binding</keyword>
<dbReference type="SUPFAM" id="SSF56784">
    <property type="entry name" value="HAD-like"/>
    <property type="match status" value="1"/>
</dbReference>
<feature type="domain" description="HMA" evidence="11">
    <location>
        <begin position="16"/>
        <end position="81"/>
    </location>
</feature>
<dbReference type="InterPro" id="IPR006121">
    <property type="entry name" value="HMA_dom"/>
</dbReference>
<dbReference type="GO" id="GO:0046872">
    <property type="term" value="F:metal ion binding"/>
    <property type="evidence" value="ECO:0007669"/>
    <property type="project" value="UniProtKB-KW"/>
</dbReference>
<dbReference type="PRINTS" id="PR00941">
    <property type="entry name" value="CDATPASE"/>
</dbReference>
<dbReference type="SFLD" id="SFLDG00002">
    <property type="entry name" value="C1.7:_P-type_atpase_like"/>
    <property type="match status" value="1"/>
</dbReference>
<feature type="transmembrane region" description="Helical" evidence="10">
    <location>
        <begin position="718"/>
        <end position="744"/>
    </location>
</feature>
<accession>A0A498KUI2</accession>
<dbReference type="Gene3D" id="3.40.1110.10">
    <property type="entry name" value="Calcium-transporting ATPase, cytoplasmic domain N"/>
    <property type="match status" value="1"/>
</dbReference>
<dbReference type="InterPro" id="IPR023298">
    <property type="entry name" value="ATPase_P-typ_TM_dom_sf"/>
</dbReference>
<dbReference type="InterPro" id="IPR036163">
    <property type="entry name" value="HMA_dom_sf"/>
</dbReference>
<dbReference type="SUPFAM" id="SSF55008">
    <property type="entry name" value="HMA, heavy metal-associated domain"/>
    <property type="match status" value="1"/>
</dbReference>
<dbReference type="PROSITE" id="PS00154">
    <property type="entry name" value="ATPASE_E1_E2"/>
    <property type="match status" value="1"/>
</dbReference>
<evidence type="ECO:0000256" key="2">
    <source>
        <dbReference type="ARBA" id="ARBA00006024"/>
    </source>
</evidence>
<evidence type="ECO:0000313" key="13">
    <source>
        <dbReference type="Proteomes" id="UP000289691"/>
    </source>
</evidence>
<dbReference type="PROSITE" id="PS50846">
    <property type="entry name" value="HMA_2"/>
    <property type="match status" value="1"/>
</dbReference>
<dbReference type="InterPro" id="IPR008250">
    <property type="entry name" value="ATPase_P-typ_transduc_dom_A_sf"/>
</dbReference>
<evidence type="ECO:0000256" key="1">
    <source>
        <dbReference type="ARBA" id="ARBA00004141"/>
    </source>
</evidence>
<dbReference type="NCBIfam" id="TIGR01494">
    <property type="entry name" value="ATPase_P-type"/>
    <property type="match status" value="2"/>
</dbReference>
<dbReference type="GO" id="GO:0005524">
    <property type="term" value="F:ATP binding"/>
    <property type="evidence" value="ECO:0007669"/>
    <property type="project" value="UniProtKB-KW"/>
</dbReference>
<dbReference type="SFLD" id="SFLDS00003">
    <property type="entry name" value="Haloacid_Dehalogenase"/>
    <property type="match status" value="1"/>
</dbReference>
<dbReference type="Gene3D" id="3.40.50.1000">
    <property type="entry name" value="HAD superfamily/HAD-like"/>
    <property type="match status" value="1"/>
</dbReference>
<organism evidence="12 13">
    <name type="scientific">Halorientalis pallida</name>
    <dbReference type="NCBI Taxonomy" id="2479928"/>
    <lineage>
        <taxon>Archaea</taxon>
        <taxon>Methanobacteriati</taxon>
        <taxon>Methanobacteriota</taxon>
        <taxon>Stenosarchaea group</taxon>
        <taxon>Halobacteria</taxon>
        <taxon>Halobacteriales</taxon>
        <taxon>Haloarculaceae</taxon>
        <taxon>Halorientalis</taxon>
    </lineage>
</organism>
<dbReference type="Pfam" id="PF00403">
    <property type="entry name" value="HMA"/>
    <property type="match status" value="1"/>
</dbReference>
<dbReference type="SUPFAM" id="SSF81665">
    <property type="entry name" value="Calcium ATPase, transmembrane domain M"/>
    <property type="match status" value="1"/>
</dbReference>
<feature type="transmembrane region" description="Helical" evidence="10">
    <location>
        <begin position="349"/>
        <end position="369"/>
    </location>
</feature>
<dbReference type="FunFam" id="2.70.150.10:FF:000002">
    <property type="entry name" value="Copper-transporting ATPase 1, putative"/>
    <property type="match status" value="1"/>
</dbReference>
<protein>
    <submittedName>
        <fullName evidence="12">Cation-translocating P-type ATPase</fullName>
    </submittedName>
</protein>
<feature type="transmembrane region" description="Helical" evidence="10">
    <location>
        <begin position="109"/>
        <end position="128"/>
    </location>
</feature>
<evidence type="ECO:0000256" key="4">
    <source>
        <dbReference type="ARBA" id="ARBA00022723"/>
    </source>
</evidence>
<dbReference type="InterPro" id="IPR001757">
    <property type="entry name" value="P_typ_ATPase"/>
</dbReference>
<reference evidence="12 13" key="1">
    <citation type="submission" date="2019-01" db="EMBL/GenBank/DDBJ databases">
        <title>Halorientalis sp. F13-25 a new haloarchaeum isolated from hypersaline water.</title>
        <authorList>
            <person name="Ana D.-V."/>
            <person name="Cristina S.-P."/>
            <person name="Antonio V."/>
        </authorList>
    </citation>
    <scope>NUCLEOTIDE SEQUENCE [LARGE SCALE GENOMIC DNA]</scope>
    <source>
        <strain evidence="12 13">F13-25</strain>
    </source>
</reference>
<evidence type="ECO:0000256" key="5">
    <source>
        <dbReference type="ARBA" id="ARBA00022741"/>
    </source>
</evidence>
<keyword evidence="6" id="KW-0067">ATP-binding</keyword>
<evidence type="ECO:0000256" key="7">
    <source>
        <dbReference type="ARBA" id="ARBA00022967"/>
    </source>
</evidence>
<keyword evidence="13" id="KW-1185">Reference proteome</keyword>
<dbReference type="InterPro" id="IPR051014">
    <property type="entry name" value="Cation_Transport_ATPase_IB"/>
</dbReference>
<dbReference type="NCBIfam" id="TIGR01525">
    <property type="entry name" value="ATPase-IB_hvy"/>
    <property type="match status" value="1"/>
</dbReference>
<dbReference type="CDD" id="cd00371">
    <property type="entry name" value="HMA"/>
    <property type="match status" value="1"/>
</dbReference>
<evidence type="ECO:0000256" key="10">
    <source>
        <dbReference type="SAM" id="Phobius"/>
    </source>
</evidence>
<comment type="caution">
    <text evidence="12">The sequence shown here is derived from an EMBL/GenBank/DDBJ whole genome shotgun (WGS) entry which is preliminary data.</text>
</comment>
<dbReference type="Gene3D" id="3.30.70.100">
    <property type="match status" value="1"/>
</dbReference>
<gene>
    <name evidence="12" type="ORF">EAF64_12745</name>
</gene>
<keyword evidence="8 10" id="KW-1133">Transmembrane helix</keyword>
<dbReference type="Pfam" id="PF00702">
    <property type="entry name" value="Hydrolase"/>
    <property type="match status" value="1"/>
</dbReference>
<dbReference type="InterPro" id="IPR023214">
    <property type="entry name" value="HAD_sf"/>
</dbReference>
<dbReference type="InterPro" id="IPR023299">
    <property type="entry name" value="ATPase_P-typ_cyto_dom_N"/>
</dbReference>
<comment type="similarity">
    <text evidence="2">Belongs to the cation transport ATPase (P-type) (TC 3.A.3) family. Type IB subfamily.</text>
</comment>
<dbReference type="GO" id="GO:0016020">
    <property type="term" value="C:membrane"/>
    <property type="evidence" value="ECO:0007669"/>
    <property type="project" value="UniProtKB-SubCell"/>
</dbReference>
<evidence type="ECO:0000313" key="12">
    <source>
        <dbReference type="EMBL" id="RXK48540.1"/>
    </source>
</evidence>
<evidence type="ECO:0000256" key="8">
    <source>
        <dbReference type="ARBA" id="ARBA00022989"/>
    </source>
</evidence>
<dbReference type="Gene3D" id="2.70.150.10">
    <property type="entry name" value="Calcium-transporting ATPase, cytoplasmic transduction domain A"/>
    <property type="match status" value="1"/>
</dbReference>
<dbReference type="GO" id="GO:0016887">
    <property type="term" value="F:ATP hydrolysis activity"/>
    <property type="evidence" value="ECO:0007669"/>
    <property type="project" value="InterPro"/>
</dbReference>
<dbReference type="SUPFAM" id="SSF81653">
    <property type="entry name" value="Calcium ATPase, transduction domain A"/>
    <property type="match status" value="1"/>
</dbReference>
<keyword evidence="5" id="KW-0547">Nucleotide-binding</keyword>
<keyword evidence="3 10" id="KW-0812">Transmembrane</keyword>
<dbReference type="PANTHER" id="PTHR48085:SF5">
    <property type="entry name" value="CADMIUM_ZINC-TRANSPORTING ATPASE HMA4-RELATED"/>
    <property type="match status" value="1"/>
</dbReference>